<proteinExistence type="predicted"/>
<feature type="compositionally biased region" description="Polar residues" evidence="1">
    <location>
        <begin position="185"/>
        <end position="194"/>
    </location>
</feature>
<reference evidence="3" key="1">
    <citation type="journal article" date="2019" name="Plant J.">
        <title>Chlorella vulgaris genome assembly and annotation reveals the molecular basis for metabolic acclimation to high light conditions.</title>
        <authorList>
            <person name="Cecchin M."/>
            <person name="Marcolungo L."/>
            <person name="Rossato M."/>
            <person name="Girolomoni L."/>
            <person name="Cosentino E."/>
            <person name="Cuine S."/>
            <person name="Li-Beisson Y."/>
            <person name="Delledonne M."/>
            <person name="Ballottari M."/>
        </authorList>
    </citation>
    <scope>NUCLEOTIDE SEQUENCE</scope>
    <source>
        <strain evidence="3">211/11P</strain>
    </source>
</reference>
<evidence type="ECO:0000313" key="3">
    <source>
        <dbReference type="EMBL" id="KAI3434913.1"/>
    </source>
</evidence>
<dbReference type="Proteomes" id="UP001055712">
    <property type="component" value="Unassembled WGS sequence"/>
</dbReference>
<dbReference type="EMBL" id="SIDB01000003">
    <property type="protein sequence ID" value="KAI3434913.1"/>
    <property type="molecule type" value="Genomic_DNA"/>
</dbReference>
<evidence type="ECO:0000256" key="1">
    <source>
        <dbReference type="SAM" id="MobiDB-lite"/>
    </source>
</evidence>
<reference evidence="3" key="2">
    <citation type="submission" date="2020-11" db="EMBL/GenBank/DDBJ databases">
        <authorList>
            <person name="Cecchin M."/>
            <person name="Marcolungo L."/>
            <person name="Rossato M."/>
            <person name="Girolomoni L."/>
            <person name="Cosentino E."/>
            <person name="Cuine S."/>
            <person name="Li-Beisson Y."/>
            <person name="Delledonne M."/>
            <person name="Ballottari M."/>
        </authorList>
    </citation>
    <scope>NUCLEOTIDE SEQUENCE</scope>
    <source>
        <strain evidence="3">211/11P</strain>
        <tissue evidence="3">Whole cell</tissue>
    </source>
</reference>
<gene>
    <name evidence="3" type="ORF">D9Q98_002967</name>
</gene>
<dbReference type="OrthoDB" id="517139at2759"/>
<keyword evidence="2" id="KW-0472">Membrane</keyword>
<accession>A0A9D4TU99</accession>
<feature type="transmembrane region" description="Helical" evidence="2">
    <location>
        <begin position="30"/>
        <end position="52"/>
    </location>
</feature>
<keyword evidence="2" id="KW-0812">Transmembrane</keyword>
<sequence>MGFKVPKVTIDPHALRQGIWGNTWKEWGRIMLAFGVLYAILAGYFTGLLFAAKGIRRDEFRTMSGKYFGKFDRQLFNASIDILPNTESGGSKNPFYFNRPEGCTEVPDEEPLPGFPDITINQTIGILACSTSDKQWRWTVYPWVVQSNGLGRYPGCATANAEGVNPSNGTGSFISDESPAGEDAGSSTQAIRQQYVCQNGLPNQGFAPAPAP</sequence>
<feature type="region of interest" description="Disordered" evidence="1">
    <location>
        <begin position="164"/>
        <end position="194"/>
    </location>
</feature>
<keyword evidence="4" id="KW-1185">Reference proteome</keyword>
<comment type="caution">
    <text evidence="3">The sequence shown here is derived from an EMBL/GenBank/DDBJ whole genome shotgun (WGS) entry which is preliminary data.</text>
</comment>
<evidence type="ECO:0000256" key="2">
    <source>
        <dbReference type="SAM" id="Phobius"/>
    </source>
</evidence>
<keyword evidence="2" id="KW-1133">Transmembrane helix</keyword>
<organism evidence="3 4">
    <name type="scientific">Chlorella vulgaris</name>
    <name type="common">Green alga</name>
    <dbReference type="NCBI Taxonomy" id="3077"/>
    <lineage>
        <taxon>Eukaryota</taxon>
        <taxon>Viridiplantae</taxon>
        <taxon>Chlorophyta</taxon>
        <taxon>core chlorophytes</taxon>
        <taxon>Trebouxiophyceae</taxon>
        <taxon>Chlorellales</taxon>
        <taxon>Chlorellaceae</taxon>
        <taxon>Chlorella clade</taxon>
        <taxon>Chlorella</taxon>
    </lineage>
</organism>
<name>A0A9D4TU99_CHLVU</name>
<feature type="compositionally biased region" description="Polar residues" evidence="1">
    <location>
        <begin position="165"/>
        <end position="175"/>
    </location>
</feature>
<evidence type="ECO:0000313" key="4">
    <source>
        <dbReference type="Proteomes" id="UP001055712"/>
    </source>
</evidence>
<dbReference type="AlphaFoldDB" id="A0A9D4TU99"/>
<protein>
    <submittedName>
        <fullName evidence="3">Uncharacterized protein</fullName>
    </submittedName>
</protein>